<feature type="region of interest" description="Phosphopantothenate--cysteine ligase" evidence="3">
    <location>
        <begin position="186"/>
        <end position="400"/>
    </location>
</feature>
<keyword evidence="2 3" id="KW-0456">Lyase</keyword>
<keyword evidence="3" id="KW-0511">Multifunctional enzyme</keyword>
<dbReference type="GO" id="GO:0071513">
    <property type="term" value="C:phosphopantothenoylcysteine decarboxylase complex"/>
    <property type="evidence" value="ECO:0007669"/>
    <property type="project" value="TreeGrafter"/>
</dbReference>
<dbReference type="InterPro" id="IPR035929">
    <property type="entry name" value="CoaB-like_sf"/>
</dbReference>
<dbReference type="PANTHER" id="PTHR14359">
    <property type="entry name" value="HOMO-OLIGOMERIC FLAVIN CONTAINING CYS DECARBOXYLASE FAMILY"/>
    <property type="match status" value="1"/>
</dbReference>
<feature type="binding site" evidence="3">
    <location>
        <position position="274"/>
    </location>
    <ligand>
        <name>CTP</name>
        <dbReference type="ChEBI" id="CHEBI:37563"/>
    </ligand>
</feature>
<protein>
    <recommendedName>
        <fullName evidence="3">Coenzyme A biosynthesis bifunctional protein CoaBC</fullName>
    </recommendedName>
    <alternativeName>
        <fullName evidence="3">DNA/pantothenate metabolism flavoprotein</fullName>
    </alternativeName>
    <alternativeName>
        <fullName evidence="3">Phosphopantothenoylcysteine synthetase/decarboxylase</fullName>
        <shortName evidence="3">PPCS-PPCDC</shortName>
    </alternativeName>
    <domain>
        <recommendedName>
            <fullName evidence="3">Phosphopantothenoylcysteine decarboxylase</fullName>
            <shortName evidence="3">PPC decarboxylase</shortName>
            <shortName evidence="3">PPC-DC</shortName>
            <ecNumber evidence="3">4.1.1.36</ecNumber>
        </recommendedName>
        <alternativeName>
            <fullName evidence="3">CoaC</fullName>
        </alternativeName>
    </domain>
    <domain>
        <recommendedName>
            <fullName evidence="3">Phosphopantothenate--cysteine ligase</fullName>
            <ecNumber evidence="3">6.3.2.5</ecNumber>
        </recommendedName>
        <alternativeName>
            <fullName evidence="3">CoaB</fullName>
        </alternativeName>
        <alternativeName>
            <fullName evidence="3">Phosphopantothenoylcysteine synthetase</fullName>
            <shortName evidence="3">PPC synthetase</shortName>
            <shortName evidence="3">PPC-S</shortName>
        </alternativeName>
    </domain>
</protein>
<dbReference type="Gene3D" id="3.40.50.10300">
    <property type="entry name" value="CoaB-like"/>
    <property type="match status" value="1"/>
</dbReference>
<keyword evidence="3 4" id="KW-0436">Ligase</keyword>
<dbReference type="STRING" id="525909.Afer_1693"/>
<keyword evidence="1 3" id="KW-0210">Decarboxylase</keyword>
<reference evidence="7 8" key="1">
    <citation type="journal article" date="2009" name="Stand. Genomic Sci.">
        <title>Complete genome sequence of Acidimicrobium ferrooxidans type strain (ICP).</title>
        <authorList>
            <person name="Clum A."/>
            <person name="Nolan M."/>
            <person name="Lang E."/>
            <person name="Glavina Del Rio T."/>
            <person name="Tice H."/>
            <person name="Copeland A."/>
            <person name="Cheng J.F."/>
            <person name="Lucas S."/>
            <person name="Chen F."/>
            <person name="Bruce D."/>
            <person name="Goodwin L."/>
            <person name="Pitluck S."/>
            <person name="Ivanova N."/>
            <person name="Mavrommatis K."/>
            <person name="Mikhailova N."/>
            <person name="Pati A."/>
            <person name="Chen A."/>
            <person name="Palaniappan K."/>
            <person name="Goker M."/>
            <person name="Spring S."/>
            <person name="Land M."/>
            <person name="Hauser L."/>
            <person name="Chang Y.J."/>
            <person name="Jeffries C.C."/>
            <person name="Chain P."/>
            <person name="Bristow J."/>
            <person name="Eisen J.A."/>
            <person name="Markowitz V."/>
            <person name="Hugenholtz P."/>
            <person name="Kyrpides N.C."/>
            <person name="Klenk H.P."/>
            <person name="Lapidus A."/>
        </authorList>
    </citation>
    <scope>NUCLEOTIDE SEQUENCE [LARGE SCALE GENOMIC DNA]</scope>
    <source>
        <strain evidence="8">DSM 10331 / JCM 15462 / NBRC 103882 / ICP</strain>
    </source>
</reference>
<dbReference type="EMBL" id="CP001631">
    <property type="protein sequence ID" value="ACU54609.1"/>
    <property type="molecule type" value="Genomic_DNA"/>
</dbReference>
<feature type="binding site" evidence="3">
    <location>
        <position position="284"/>
    </location>
    <ligand>
        <name>CTP</name>
        <dbReference type="ChEBI" id="CHEBI:37563"/>
    </ligand>
</feature>
<comment type="cofactor">
    <cofactor evidence="3">
        <name>Mg(2+)</name>
        <dbReference type="ChEBI" id="CHEBI:18420"/>
    </cofactor>
</comment>
<dbReference type="InterPro" id="IPR005252">
    <property type="entry name" value="CoaBC"/>
</dbReference>
<comment type="similarity">
    <text evidence="3 4">In the N-terminal section; belongs to the HFCD (homo-oligomeric flavin containing Cys decarboxylase) superfamily.</text>
</comment>
<dbReference type="Gene3D" id="3.40.50.1950">
    <property type="entry name" value="Flavin prenyltransferase-like"/>
    <property type="match status" value="1"/>
</dbReference>
<comment type="pathway">
    <text evidence="3 4">Cofactor biosynthesis; coenzyme A biosynthesis; CoA from (R)-pantothenate: step 2/5.</text>
</comment>
<comment type="similarity">
    <text evidence="3 4">In the C-terminal section; belongs to the PPC synthetase family.</text>
</comment>
<feature type="region of interest" description="Phosphopantothenoylcysteine decarboxylase" evidence="3">
    <location>
        <begin position="1"/>
        <end position="185"/>
    </location>
</feature>
<keyword evidence="3" id="KW-0460">Magnesium</keyword>
<dbReference type="eggNOG" id="COG0452">
    <property type="taxonomic scope" value="Bacteria"/>
</dbReference>
<dbReference type="GO" id="GO:0015941">
    <property type="term" value="P:pantothenate catabolic process"/>
    <property type="evidence" value="ECO:0007669"/>
    <property type="project" value="InterPro"/>
</dbReference>
<feature type="domain" description="DNA/pantothenate metabolism flavoprotein C-terminal" evidence="6">
    <location>
        <begin position="181"/>
        <end position="390"/>
    </location>
</feature>
<feature type="domain" description="Flavoprotein" evidence="5">
    <location>
        <begin position="4"/>
        <end position="135"/>
    </location>
</feature>
<keyword evidence="8" id="KW-1185">Reference proteome</keyword>
<evidence type="ECO:0000256" key="4">
    <source>
        <dbReference type="RuleBase" id="RU364078"/>
    </source>
</evidence>
<dbReference type="PANTHER" id="PTHR14359:SF6">
    <property type="entry name" value="PHOSPHOPANTOTHENOYLCYSTEINE DECARBOXYLASE"/>
    <property type="match status" value="1"/>
</dbReference>
<evidence type="ECO:0000256" key="3">
    <source>
        <dbReference type="HAMAP-Rule" id="MF_02225"/>
    </source>
</evidence>
<sequence>MTRRVLCVVGGGVGAFKALELIRLLIDAGHDVEVIQTAAAREFVGAASLSAIAGRMVNDDLFGREPSVHTRLASWAERIIVYPATADLMAKVAAGIADDVALVTLLASSAPRALAPAMHTQMWSSPATQRSVATLRTDGAVLVGPTTGRLAGGDRGLGRLVDPWWMSLWLELLEAAPELDLAGWKVLVSAGGTREPIDPVRVVANRSSGRQGRAIAAVAALAGATVTLVTTEDAGPVGELVEVVRVERAEELLAAMRERQPSADVVVQAAAVADFAPVATASSKIKRAGRSSLTIELGPTPDVLGELSAHREPHQIIVGFAAETGDPRTEVERKRAARDVDIMVGNDVSRADAGFAVATNEVVLLDRDGRWGELALASKEQIAAGILAHAVAYARSHRLH</sequence>
<comment type="cofactor">
    <cofactor evidence="3">
        <name>FMN</name>
        <dbReference type="ChEBI" id="CHEBI:58210"/>
    </cofactor>
    <text evidence="3">Binds 1 FMN per subunit.</text>
</comment>
<dbReference type="HAMAP" id="MF_02225">
    <property type="entry name" value="CoaBC"/>
    <property type="match status" value="1"/>
</dbReference>
<dbReference type="RefSeq" id="WP_015799088.1">
    <property type="nucleotide sequence ID" value="NC_013124.1"/>
</dbReference>
<feature type="binding site" evidence="3">
    <location>
        <position position="334"/>
    </location>
    <ligand>
        <name>CTP</name>
        <dbReference type="ChEBI" id="CHEBI:37563"/>
    </ligand>
</feature>
<accession>C7M0V1</accession>
<comment type="catalytic activity">
    <reaction evidence="3 4">
        <text>(R)-4'-phosphopantothenate + L-cysteine + CTP = N-[(R)-4-phosphopantothenoyl]-L-cysteine + CMP + diphosphate + H(+)</text>
        <dbReference type="Rhea" id="RHEA:19397"/>
        <dbReference type="ChEBI" id="CHEBI:10986"/>
        <dbReference type="ChEBI" id="CHEBI:15378"/>
        <dbReference type="ChEBI" id="CHEBI:33019"/>
        <dbReference type="ChEBI" id="CHEBI:35235"/>
        <dbReference type="ChEBI" id="CHEBI:37563"/>
        <dbReference type="ChEBI" id="CHEBI:59458"/>
        <dbReference type="ChEBI" id="CHEBI:60377"/>
        <dbReference type="EC" id="6.3.2.5"/>
    </reaction>
</comment>
<dbReference type="InterPro" id="IPR007085">
    <property type="entry name" value="DNA/pantothenate-metab_flavo_C"/>
</dbReference>
<dbReference type="GO" id="GO:0046872">
    <property type="term" value="F:metal ion binding"/>
    <property type="evidence" value="ECO:0007669"/>
    <property type="project" value="UniProtKB-KW"/>
</dbReference>
<feature type="binding site" evidence="3">
    <location>
        <begin position="301"/>
        <end position="304"/>
    </location>
    <ligand>
        <name>CTP</name>
        <dbReference type="ChEBI" id="CHEBI:37563"/>
    </ligand>
</feature>
<keyword evidence="3" id="KW-0479">Metal-binding</keyword>
<keyword evidence="3 4" id="KW-0288">FMN</keyword>
<evidence type="ECO:0000313" key="7">
    <source>
        <dbReference type="EMBL" id="ACU54609.1"/>
    </source>
</evidence>
<dbReference type="InterPro" id="IPR036551">
    <property type="entry name" value="Flavin_trans-like"/>
</dbReference>
<dbReference type="NCBIfam" id="TIGR00521">
    <property type="entry name" value="coaBC_dfp"/>
    <property type="match status" value="1"/>
</dbReference>
<proteinExistence type="inferred from homology"/>
<keyword evidence="3 4" id="KW-0285">Flavoprotein</keyword>
<evidence type="ECO:0000259" key="5">
    <source>
        <dbReference type="Pfam" id="PF02441"/>
    </source>
</evidence>
<comment type="function">
    <text evidence="3">Catalyzes two sequential steps in the biosynthesis of coenzyme A. In the first step cysteine is conjugated to 4'-phosphopantothenate to form 4-phosphopantothenoylcysteine. In the second step the latter compound is decarboxylated to form 4'-phosphopantotheine.</text>
</comment>
<feature type="binding site" evidence="3">
    <location>
        <position position="320"/>
    </location>
    <ligand>
        <name>CTP</name>
        <dbReference type="ChEBI" id="CHEBI:37563"/>
    </ligand>
</feature>
<comment type="caution">
    <text evidence="3">Lacks conserved residue(s) required for the propagation of feature annotation.</text>
</comment>
<evidence type="ECO:0000259" key="6">
    <source>
        <dbReference type="Pfam" id="PF04127"/>
    </source>
</evidence>
<gene>
    <name evidence="3" type="primary">coaBC</name>
    <name evidence="7" type="ordered locus">Afer_1693</name>
</gene>
<comment type="function">
    <text evidence="4">Catalyzes two steps in the biosynthesis of coenzyme A. In the first step cysteine is conjugated to 4'-phosphopantothenate to form 4-phosphopantothenoylcysteine, in the latter compound is decarboxylated to form 4'-phosphopantotheine.</text>
</comment>
<dbReference type="GO" id="GO:0004633">
    <property type="term" value="F:phosphopantothenoylcysteine decarboxylase activity"/>
    <property type="evidence" value="ECO:0007669"/>
    <property type="project" value="UniProtKB-UniRule"/>
</dbReference>
<dbReference type="GO" id="GO:0015937">
    <property type="term" value="P:coenzyme A biosynthetic process"/>
    <property type="evidence" value="ECO:0007669"/>
    <property type="project" value="UniProtKB-UniRule"/>
</dbReference>
<dbReference type="OrthoDB" id="9802554at2"/>
<dbReference type="EC" id="4.1.1.36" evidence="3"/>
<dbReference type="SUPFAM" id="SSF52507">
    <property type="entry name" value="Homo-oligomeric flavin-containing Cys decarboxylases, HFCD"/>
    <property type="match status" value="1"/>
</dbReference>
<dbReference type="Pfam" id="PF04127">
    <property type="entry name" value="DFP"/>
    <property type="match status" value="1"/>
</dbReference>
<dbReference type="GO" id="GO:0010181">
    <property type="term" value="F:FMN binding"/>
    <property type="evidence" value="ECO:0007669"/>
    <property type="project" value="UniProtKB-UniRule"/>
</dbReference>
<dbReference type="EC" id="6.3.2.5" evidence="3"/>
<organism evidence="7 8">
    <name type="scientific">Acidimicrobium ferrooxidans (strain DSM 10331 / JCM 15462 / NBRC 103882 / ICP)</name>
    <dbReference type="NCBI Taxonomy" id="525909"/>
    <lineage>
        <taxon>Bacteria</taxon>
        <taxon>Bacillati</taxon>
        <taxon>Actinomycetota</taxon>
        <taxon>Acidimicrobiia</taxon>
        <taxon>Acidimicrobiales</taxon>
        <taxon>Acidimicrobiaceae</taxon>
        <taxon>Acidimicrobium</taxon>
    </lineage>
</organism>
<comment type="pathway">
    <text evidence="3 4">Cofactor biosynthesis; coenzyme A biosynthesis; CoA from (R)-pantothenate: step 3/5.</text>
</comment>
<dbReference type="Pfam" id="PF02441">
    <property type="entry name" value="Flavoprotein"/>
    <property type="match status" value="1"/>
</dbReference>
<dbReference type="GO" id="GO:0004632">
    <property type="term" value="F:phosphopantothenate--cysteine ligase activity"/>
    <property type="evidence" value="ECO:0007669"/>
    <property type="project" value="UniProtKB-UniRule"/>
</dbReference>
<evidence type="ECO:0000256" key="1">
    <source>
        <dbReference type="ARBA" id="ARBA00022793"/>
    </source>
</evidence>
<dbReference type="HOGENOM" id="CLU_033319_0_3_11"/>
<dbReference type="UniPathway" id="UPA00241">
    <property type="reaction ID" value="UER00353"/>
</dbReference>
<evidence type="ECO:0000313" key="8">
    <source>
        <dbReference type="Proteomes" id="UP000000771"/>
    </source>
</evidence>
<dbReference type="SUPFAM" id="SSF102645">
    <property type="entry name" value="CoaB-like"/>
    <property type="match status" value="1"/>
</dbReference>
<dbReference type="AlphaFoldDB" id="C7M0V1"/>
<dbReference type="Proteomes" id="UP000000771">
    <property type="component" value="Chromosome"/>
</dbReference>
<dbReference type="KEGG" id="afo:Afer_1693"/>
<name>C7M0V1_ACIFD</name>
<evidence type="ECO:0000256" key="2">
    <source>
        <dbReference type="ARBA" id="ARBA00023239"/>
    </source>
</evidence>
<comment type="catalytic activity">
    <reaction evidence="3 4">
        <text>N-[(R)-4-phosphopantothenoyl]-L-cysteine + H(+) = (R)-4'-phosphopantetheine + CO2</text>
        <dbReference type="Rhea" id="RHEA:16793"/>
        <dbReference type="ChEBI" id="CHEBI:15378"/>
        <dbReference type="ChEBI" id="CHEBI:16526"/>
        <dbReference type="ChEBI" id="CHEBI:59458"/>
        <dbReference type="ChEBI" id="CHEBI:61723"/>
        <dbReference type="EC" id="4.1.1.36"/>
    </reaction>
</comment>
<dbReference type="InterPro" id="IPR003382">
    <property type="entry name" value="Flavoprotein"/>
</dbReference>